<evidence type="ECO:0000256" key="3">
    <source>
        <dbReference type="SAM" id="MobiDB-lite"/>
    </source>
</evidence>
<keyword evidence="2" id="KW-0694">RNA-binding</keyword>
<sequence>MRLLSKNNQTLRRFMQMFVLAPEGSVANKFYVHNDIFRYQNEVIDDFVNEPQEESEEKVEESEERQQTPEVVPDDSGTFYDQTVNNDLEEQLEKPVAEPEPDSEPEPEQEPEQEPVSEIQEEKSELALEKIPRLESKPESRIPPQRRQRDQRRRSIPIHEAGEQGDVEPQRIVRHPDGHQLFIGNLPDEVDKLELKDFFQLYGNMVELHINRAERERWARRPRIGGSLRRACLRRRAASQLGFPGLRSCRSPGPN</sequence>
<dbReference type="PANTHER" id="PTHR10693:SF20">
    <property type="entry name" value="AT27578P"/>
    <property type="match status" value="1"/>
</dbReference>
<keyword evidence="6" id="KW-1185">Reference proteome</keyword>
<evidence type="ECO:0000259" key="4">
    <source>
        <dbReference type="PROSITE" id="PS50177"/>
    </source>
</evidence>
<feature type="compositionally biased region" description="Basic and acidic residues" evidence="3">
    <location>
        <begin position="120"/>
        <end position="140"/>
    </location>
</feature>
<feature type="compositionally biased region" description="Basic residues" evidence="3">
    <location>
        <begin position="144"/>
        <end position="156"/>
    </location>
</feature>
<dbReference type="GO" id="GO:0005829">
    <property type="term" value="C:cytosol"/>
    <property type="evidence" value="ECO:0007669"/>
    <property type="project" value="TreeGrafter"/>
</dbReference>
<reference evidence="5" key="1">
    <citation type="submission" date="2025-08" db="UniProtKB">
        <authorList>
            <consortium name="Ensembl"/>
        </authorList>
    </citation>
    <scope>IDENTIFICATION</scope>
</reference>
<evidence type="ECO:0000256" key="2">
    <source>
        <dbReference type="ARBA" id="ARBA00022884"/>
    </source>
</evidence>
<feature type="compositionally biased region" description="Acidic residues" evidence="3">
    <location>
        <begin position="50"/>
        <end position="63"/>
    </location>
</feature>
<dbReference type="InterPro" id="IPR039539">
    <property type="entry name" value="Ras_GTPase_bind_prot"/>
</dbReference>
<dbReference type="SUPFAM" id="SSF54928">
    <property type="entry name" value="RNA-binding domain, RBD"/>
    <property type="match status" value="1"/>
</dbReference>
<reference evidence="5" key="2">
    <citation type="submission" date="2025-09" db="UniProtKB">
        <authorList>
            <consortium name="Ensembl"/>
        </authorList>
    </citation>
    <scope>IDENTIFICATION</scope>
</reference>
<dbReference type="InterPro" id="IPR012677">
    <property type="entry name" value="Nucleotide-bd_a/b_plait_sf"/>
</dbReference>
<dbReference type="InterPro" id="IPR000504">
    <property type="entry name" value="RRM_dom"/>
</dbReference>
<evidence type="ECO:0000313" key="6">
    <source>
        <dbReference type="Proteomes" id="UP000694425"/>
    </source>
</evidence>
<organism evidence="5 6">
    <name type="scientific">Neovison vison</name>
    <name type="common">American mink</name>
    <name type="synonym">Mustela vison</name>
    <dbReference type="NCBI Taxonomy" id="452646"/>
    <lineage>
        <taxon>Eukaryota</taxon>
        <taxon>Metazoa</taxon>
        <taxon>Chordata</taxon>
        <taxon>Craniata</taxon>
        <taxon>Vertebrata</taxon>
        <taxon>Euteleostomi</taxon>
        <taxon>Mammalia</taxon>
        <taxon>Eutheria</taxon>
        <taxon>Laurasiatheria</taxon>
        <taxon>Carnivora</taxon>
        <taxon>Caniformia</taxon>
        <taxon>Musteloidea</taxon>
        <taxon>Mustelidae</taxon>
        <taxon>Mustelinae</taxon>
        <taxon>Neogale</taxon>
    </lineage>
</organism>
<dbReference type="Pfam" id="PF00076">
    <property type="entry name" value="RRM_1"/>
    <property type="match status" value="1"/>
</dbReference>
<feature type="region of interest" description="Disordered" evidence="3">
    <location>
        <begin position="50"/>
        <end position="170"/>
    </location>
</feature>
<feature type="compositionally biased region" description="Acidic residues" evidence="3">
    <location>
        <begin position="99"/>
        <end position="115"/>
    </location>
</feature>
<feature type="domain" description="NTF2" evidence="4">
    <location>
        <begin position="1"/>
        <end position="39"/>
    </location>
</feature>
<dbReference type="Ensembl" id="ENSNVIT00000004839.1">
    <property type="protein sequence ID" value="ENSNVIP00000004112.1"/>
    <property type="gene ID" value="ENSNVIG00000003310.1"/>
</dbReference>
<dbReference type="PROSITE" id="PS50177">
    <property type="entry name" value="NTF2_DOMAIN"/>
    <property type="match status" value="1"/>
</dbReference>
<dbReference type="Pfam" id="PF02136">
    <property type="entry name" value="NTF2"/>
    <property type="match status" value="1"/>
</dbReference>
<dbReference type="PANTHER" id="PTHR10693">
    <property type="entry name" value="RAS GTPASE-ACTIVATING PROTEIN-BINDING PROTEIN"/>
    <property type="match status" value="1"/>
</dbReference>
<dbReference type="InterPro" id="IPR032710">
    <property type="entry name" value="NTF2-like_dom_sf"/>
</dbReference>
<dbReference type="Gene3D" id="3.30.70.330">
    <property type="match status" value="1"/>
</dbReference>
<dbReference type="Proteomes" id="UP000694425">
    <property type="component" value="Unplaced"/>
</dbReference>
<dbReference type="InterPro" id="IPR035979">
    <property type="entry name" value="RBD_domain_sf"/>
</dbReference>
<dbReference type="InterPro" id="IPR018222">
    <property type="entry name" value="Nuclear_transport_factor_2_euk"/>
</dbReference>
<evidence type="ECO:0000313" key="5">
    <source>
        <dbReference type="Ensembl" id="ENSNVIP00000004112.1"/>
    </source>
</evidence>
<dbReference type="InterPro" id="IPR002075">
    <property type="entry name" value="NTF2_dom"/>
</dbReference>
<proteinExistence type="predicted"/>
<dbReference type="GO" id="GO:0010494">
    <property type="term" value="C:cytoplasmic stress granule"/>
    <property type="evidence" value="ECO:0007669"/>
    <property type="project" value="UniProtKB-SubCell"/>
</dbReference>
<accession>A0A8C7ABV7</accession>
<dbReference type="GeneTree" id="ENSGT00390000011365"/>
<evidence type="ECO:0000256" key="1">
    <source>
        <dbReference type="ARBA" id="ARBA00004210"/>
    </source>
</evidence>
<dbReference type="GO" id="GO:0003729">
    <property type="term" value="F:mRNA binding"/>
    <property type="evidence" value="ECO:0007669"/>
    <property type="project" value="TreeGrafter"/>
</dbReference>
<dbReference type="GO" id="GO:1990904">
    <property type="term" value="C:ribonucleoprotein complex"/>
    <property type="evidence" value="ECO:0007669"/>
    <property type="project" value="TreeGrafter"/>
</dbReference>
<protein>
    <recommendedName>
        <fullName evidence="4">NTF2 domain-containing protein</fullName>
    </recommendedName>
</protein>
<dbReference type="SUPFAM" id="SSF54427">
    <property type="entry name" value="NTF2-like"/>
    <property type="match status" value="1"/>
</dbReference>
<dbReference type="Gene3D" id="3.10.450.50">
    <property type="match status" value="1"/>
</dbReference>
<dbReference type="AlphaFoldDB" id="A0A8C7ABV7"/>
<name>A0A8C7ABV7_NEOVI</name>
<comment type="subcellular location">
    <subcellularLocation>
        <location evidence="1">Cytoplasm</location>
        <location evidence="1">Stress granule</location>
    </subcellularLocation>
</comment>